<sequence length="164" mass="18217">MKQSATLDSSFWINAHRAGLLEYVLDRFVVHYTPSVAIELHENFASGREFWRVVREGLIVETAPTSSAFNLFGPGERAAINLVSEHRDWVLLMDDRKPLAEAQRRGLRTLCTPVLVSTLFDEDQVELGQAIEILGRLAAMQTVSPTLIQAALTQVGLDASRKGI</sequence>
<dbReference type="AlphaFoldDB" id="A0A1F6CLB8"/>
<reference evidence="1 2" key="1">
    <citation type="journal article" date="2016" name="Nat. Commun.">
        <title>Thousands of microbial genomes shed light on interconnected biogeochemical processes in an aquifer system.</title>
        <authorList>
            <person name="Anantharaman K."/>
            <person name="Brown C.T."/>
            <person name="Hug L.A."/>
            <person name="Sharon I."/>
            <person name="Castelle C.J."/>
            <person name="Probst A.J."/>
            <person name="Thomas B.C."/>
            <person name="Singh A."/>
            <person name="Wilkins M.J."/>
            <person name="Karaoz U."/>
            <person name="Brodie E.L."/>
            <person name="Williams K.H."/>
            <person name="Hubbard S.S."/>
            <person name="Banfield J.F."/>
        </authorList>
    </citation>
    <scope>NUCLEOTIDE SEQUENCE [LARGE SCALE GENOMIC DNA]</scope>
    <source>
        <strain evidence="2">RIFCSPLOWO2_12_FULL_64_10</strain>
    </source>
</reference>
<dbReference type="EMBL" id="MFKF01000224">
    <property type="protein sequence ID" value="OGG49771.1"/>
    <property type="molecule type" value="Genomic_DNA"/>
</dbReference>
<dbReference type="Proteomes" id="UP000178606">
    <property type="component" value="Unassembled WGS sequence"/>
</dbReference>
<dbReference type="InterPro" id="IPR021799">
    <property type="entry name" value="PIN-like_prokaryotic"/>
</dbReference>
<accession>A0A1F6CLB8</accession>
<evidence type="ECO:0000313" key="1">
    <source>
        <dbReference type="EMBL" id="OGG49771.1"/>
    </source>
</evidence>
<protein>
    <recommendedName>
        <fullName evidence="3">DUF3368 domain-containing protein</fullName>
    </recommendedName>
</protein>
<comment type="caution">
    <text evidence="1">The sequence shown here is derived from an EMBL/GenBank/DDBJ whole genome shotgun (WGS) entry which is preliminary data.</text>
</comment>
<gene>
    <name evidence="1" type="ORF">A3F84_16850</name>
</gene>
<dbReference type="Pfam" id="PF11848">
    <property type="entry name" value="DUF3368"/>
    <property type="match status" value="1"/>
</dbReference>
<evidence type="ECO:0000313" key="2">
    <source>
        <dbReference type="Proteomes" id="UP000178606"/>
    </source>
</evidence>
<name>A0A1F6CLB8_HANXR</name>
<evidence type="ECO:0008006" key="3">
    <source>
        <dbReference type="Google" id="ProtNLM"/>
    </source>
</evidence>
<organism evidence="1 2">
    <name type="scientific">Handelsmanbacteria sp. (strain RIFCSPLOWO2_12_FULL_64_10)</name>
    <dbReference type="NCBI Taxonomy" id="1817868"/>
    <lineage>
        <taxon>Bacteria</taxon>
        <taxon>Candidatus Handelsmaniibacteriota</taxon>
    </lineage>
</organism>
<proteinExistence type="predicted"/>